<dbReference type="InterPro" id="IPR050406">
    <property type="entry name" value="FGGY_Carb_Kinase"/>
</dbReference>
<proteinExistence type="inferred from homology"/>
<keyword evidence="3 8" id="KW-0808">Transferase</keyword>
<dbReference type="InterPro" id="IPR006000">
    <property type="entry name" value="Xylulokinase"/>
</dbReference>
<keyword evidence="4 9" id="KW-0547">Nucleotide-binding</keyword>
<dbReference type="AlphaFoldDB" id="A0A3S9WPL4"/>
<evidence type="ECO:0000259" key="10">
    <source>
        <dbReference type="Pfam" id="PF00370"/>
    </source>
</evidence>
<evidence type="ECO:0000256" key="9">
    <source>
        <dbReference type="RuleBase" id="RU364073"/>
    </source>
</evidence>
<keyword evidence="7 9" id="KW-0119">Carbohydrate metabolism</keyword>
<evidence type="ECO:0000256" key="8">
    <source>
        <dbReference type="RuleBase" id="RU003733"/>
    </source>
</evidence>
<dbReference type="InterPro" id="IPR000577">
    <property type="entry name" value="Carb_kinase_FGGY"/>
</dbReference>
<evidence type="ECO:0000256" key="5">
    <source>
        <dbReference type="ARBA" id="ARBA00022777"/>
    </source>
</evidence>
<protein>
    <recommendedName>
        <fullName evidence="9">Xylulose kinase</fullName>
        <shortName evidence="9">Xylulokinase</shortName>
        <ecNumber evidence="9">2.7.1.17</ecNumber>
    </recommendedName>
</protein>
<dbReference type="EMBL" id="CP031422">
    <property type="protein sequence ID" value="AZS41958.1"/>
    <property type="molecule type" value="Genomic_DNA"/>
</dbReference>
<dbReference type="PANTHER" id="PTHR43095">
    <property type="entry name" value="SUGAR KINASE"/>
    <property type="match status" value="1"/>
</dbReference>
<dbReference type="PIRSF" id="PIRSF000538">
    <property type="entry name" value="GlpK"/>
    <property type="match status" value="1"/>
</dbReference>
<keyword evidence="6 9" id="KW-0067">ATP-binding</keyword>
<evidence type="ECO:0000256" key="6">
    <source>
        <dbReference type="ARBA" id="ARBA00022840"/>
    </source>
</evidence>
<dbReference type="PANTHER" id="PTHR43095:SF5">
    <property type="entry name" value="XYLULOSE KINASE"/>
    <property type="match status" value="1"/>
</dbReference>
<dbReference type="InterPro" id="IPR018483">
    <property type="entry name" value="Carb_kinase_FGGY_CS"/>
</dbReference>
<keyword evidence="5 8" id="KW-0418">Kinase</keyword>
<dbReference type="Proteomes" id="UP000274841">
    <property type="component" value="Chromosome"/>
</dbReference>
<evidence type="ECO:0000256" key="3">
    <source>
        <dbReference type="ARBA" id="ARBA00022679"/>
    </source>
</evidence>
<name>A0A3S9WPL4_9MICO</name>
<evidence type="ECO:0000313" key="12">
    <source>
        <dbReference type="EMBL" id="AZS41958.1"/>
    </source>
</evidence>
<evidence type="ECO:0000256" key="2">
    <source>
        <dbReference type="ARBA" id="ARBA00022629"/>
    </source>
</evidence>
<dbReference type="GO" id="GO:0005997">
    <property type="term" value="P:xylulose metabolic process"/>
    <property type="evidence" value="ECO:0007669"/>
    <property type="project" value="InterPro"/>
</dbReference>
<evidence type="ECO:0000256" key="4">
    <source>
        <dbReference type="ARBA" id="ARBA00022741"/>
    </source>
</evidence>
<dbReference type="KEGG" id="moy:CVS54_03320"/>
<gene>
    <name evidence="12" type="primary">xylB_2</name>
    <name evidence="9" type="synonym">xylB</name>
    <name evidence="12" type="ORF">CVS54_03320</name>
</gene>
<dbReference type="PROSITE" id="PS00445">
    <property type="entry name" value="FGGY_KINASES_2"/>
    <property type="match status" value="1"/>
</dbReference>
<dbReference type="Pfam" id="PF00370">
    <property type="entry name" value="FGGY_N"/>
    <property type="match status" value="1"/>
</dbReference>
<evidence type="ECO:0000259" key="11">
    <source>
        <dbReference type="Pfam" id="PF02782"/>
    </source>
</evidence>
<dbReference type="InterPro" id="IPR018485">
    <property type="entry name" value="FGGY_C"/>
</dbReference>
<comment type="similarity">
    <text evidence="1 8">Belongs to the FGGY kinase family.</text>
</comment>
<dbReference type="GO" id="GO:0004856">
    <property type="term" value="F:D-xylulokinase activity"/>
    <property type="evidence" value="ECO:0007669"/>
    <property type="project" value="UniProtKB-EC"/>
</dbReference>
<reference evidence="12 13" key="1">
    <citation type="submission" date="2018-08" db="EMBL/GenBank/DDBJ databases">
        <title>Microbacterium oxydans strain HG3.</title>
        <authorList>
            <person name="ORTET P."/>
        </authorList>
    </citation>
    <scope>NUCLEOTIDE SEQUENCE [LARGE SCALE GENOMIC DNA]</scope>
    <source>
        <strain evidence="12 13">HG3</strain>
    </source>
</reference>
<dbReference type="CDD" id="cd07805">
    <property type="entry name" value="ASKHA_NBD_FGGY_CvXK-like"/>
    <property type="match status" value="1"/>
</dbReference>
<dbReference type="Pfam" id="PF02782">
    <property type="entry name" value="FGGY_C"/>
    <property type="match status" value="1"/>
</dbReference>
<keyword evidence="2 9" id="KW-0859">Xylose metabolism</keyword>
<organism evidence="12 13">
    <name type="scientific">Microbacterium oxydans</name>
    <dbReference type="NCBI Taxonomy" id="82380"/>
    <lineage>
        <taxon>Bacteria</taxon>
        <taxon>Bacillati</taxon>
        <taxon>Actinomycetota</taxon>
        <taxon>Actinomycetes</taxon>
        <taxon>Micrococcales</taxon>
        <taxon>Microbacteriaceae</taxon>
        <taxon>Microbacterium</taxon>
    </lineage>
</organism>
<comment type="catalytic activity">
    <reaction evidence="9">
        <text>D-xylulose + ATP = D-xylulose 5-phosphate + ADP + H(+)</text>
        <dbReference type="Rhea" id="RHEA:10964"/>
        <dbReference type="ChEBI" id="CHEBI:15378"/>
        <dbReference type="ChEBI" id="CHEBI:17140"/>
        <dbReference type="ChEBI" id="CHEBI:30616"/>
        <dbReference type="ChEBI" id="CHEBI:57737"/>
        <dbReference type="ChEBI" id="CHEBI:456216"/>
        <dbReference type="EC" id="2.7.1.17"/>
    </reaction>
</comment>
<accession>A0A3S9WPL4</accession>
<dbReference type="InterPro" id="IPR043129">
    <property type="entry name" value="ATPase_NBD"/>
</dbReference>
<feature type="domain" description="Carbohydrate kinase FGGY N-terminal" evidence="10">
    <location>
        <begin position="1"/>
        <end position="245"/>
    </location>
</feature>
<sequence length="496" mass="52351">MIIAHDLGTTGNKASLHHDDGRIVASVTVAYPAHFAAGGVAEQNPDDWWNAVVAATRDLIARTSTPTSDIVGLVVSGQMMGAVLLDAEGEPARPAIIWADTRAGAQQRELEDAIGAERAYGILGHRLNPTYSVEKIMWVRDNEPDVWARVRRVCVAKDFIVLRLTGRLATDRSDASGTNAYDQAAGTWSDEVLRTARLDRALFPEILESTQIAGALTDAAAAALGLHTGVRVVMGGGDGPLAAVGSGVVAPEDGAYVCLGTSSWISFAADAPLHDPGMRTFTFDNVVPGSFVPTATMQAGGASVQWIAEALSPDPAHPETGRLTAEASADVDTDDLYFLPYLLGERSPLWDPDARGAFVGLSRHHGRAHLVRAVLEGTAFNLLSCIQAFRASGAVIDRIDAVGGGAQSDVYLSVLADVWGVPVRRRTIVEEANSLGAAVTAAVGLGITDFSAARALSEVTAEFTPDAGRHAVYAERHARFTDAYAALAPWFAGRPR</sequence>
<dbReference type="Gene3D" id="3.30.420.40">
    <property type="match status" value="2"/>
</dbReference>
<dbReference type="GO" id="GO:0005524">
    <property type="term" value="F:ATP binding"/>
    <property type="evidence" value="ECO:0007669"/>
    <property type="project" value="UniProtKB-KW"/>
</dbReference>
<dbReference type="GO" id="GO:0042732">
    <property type="term" value="P:D-xylose metabolic process"/>
    <property type="evidence" value="ECO:0007669"/>
    <property type="project" value="UniProtKB-KW"/>
</dbReference>
<evidence type="ECO:0000256" key="7">
    <source>
        <dbReference type="ARBA" id="ARBA00023277"/>
    </source>
</evidence>
<dbReference type="InterPro" id="IPR018484">
    <property type="entry name" value="FGGY_N"/>
</dbReference>
<dbReference type="EC" id="2.7.1.17" evidence="9"/>
<evidence type="ECO:0000313" key="13">
    <source>
        <dbReference type="Proteomes" id="UP000274841"/>
    </source>
</evidence>
<dbReference type="RefSeq" id="WP_046747537.1">
    <property type="nucleotide sequence ID" value="NZ_CP031422.1"/>
</dbReference>
<dbReference type="SUPFAM" id="SSF53067">
    <property type="entry name" value="Actin-like ATPase domain"/>
    <property type="match status" value="2"/>
</dbReference>
<evidence type="ECO:0000256" key="1">
    <source>
        <dbReference type="ARBA" id="ARBA00009156"/>
    </source>
</evidence>
<dbReference type="NCBIfam" id="TIGR01312">
    <property type="entry name" value="XylB"/>
    <property type="match status" value="1"/>
</dbReference>
<feature type="domain" description="Carbohydrate kinase FGGY C-terminal" evidence="11">
    <location>
        <begin position="255"/>
        <end position="444"/>
    </location>
</feature>